<proteinExistence type="inferred from homology"/>
<protein>
    <recommendedName>
        <fullName evidence="4 10">Phosphate propanoyltransferase</fullName>
        <ecNumber evidence="3 10">2.3.1.222</ecNumber>
    </recommendedName>
</protein>
<organism evidence="11 12">
    <name type="scientific">Candidatus Enterococcus ikei</name>
    <dbReference type="NCBI Taxonomy" id="2815326"/>
    <lineage>
        <taxon>Bacteria</taxon>
        <taxon>Bacillati</taxon>
        <taxon>Bacillota</taxon>
        <taxon>Bacilli</taxon>
        <taxon>Lactobacillales</taxon>
        <taxon>Enterococcaceae</taxon>
        <taxon>Enterococcus</taxon>
    </lineage>
</organism>
<keyword evidence="6" id="KW-0479">Metal-binding</keyword>
<sequence length="216" mass="23879">MTNEQLVKQLIRLLNEKNAIPSDSIKNTIPVGISNRHIHLSQQDLESLFGEGYKLTPIKELKQPGQYAAKETVLIAGPKGTFEKVRVLGPVRPVSQIEISKSDSFTLGIKPPVRESGDLTNAATLTVIGPFGSVIMEKKVIIAKRHIHMTPIEAEQLNVIDRQLVSIRVEGERGGTLDEVVIRVSDQFLLECHLDMDEANALGISNNQMITIMPKK</sequence>
<evidence type="ECO:0000256" key="3">
    <source>
        <dbReference type="ARBA" id="ARBA00012206"/>
    </source>
</evidence>
<accession>A0ABS3GVU1</accession>
<comment type="caution">
    <text evidence="11">The sequence shown here is derived from an EMBL/GenBank/DDBJ whole genome shotgun (WGS) entry which is preliminary data.</text>
</comment>
<dbReference type="PANTHER" id="PTHR39453:SF1">
    <property type="entry name" value="PHOSPHATE PROPANOYLTRANSFERASE"/>
    <property type="match status" value="1"/>
</dbReference>
<dbReference type="RefSeq" id="WP_207111481.1">
    <property type="nucleotide sequence ID" value="NZ_JAFLWD010000008.1"/>
</dbReference>
<evidence type="ECO:0000256" key="1">
    <source>
        <dbReference type="ARBA" id="ARBA00001947"/>
    </source>
</evidence>
<dbReference type="NCBIfam" id="NF011652">
    <property type="entry name" value="PRK15070.1"/>
    <property type="match status" value="1"/>
</dbReference>
<evidence type="ECO:0000313" key="11">
    <source>
        <dbReference type="EMBL" id="MBO0439383.1"/>
    </source>
</evidence>
<dbReference type="PANTHER" id="PTHR39453">
    <property type="entry name" value="PHOSPHATE PROPANOYLTRANSFERASE"/>
    <property type="match status" value="1"/>
</dbReference>
<evidence type="ECO:0000256" key="4">
    <source>
        <dbReference type="ARBA" id="ARBA00020837"/>
    </source>
</evidence>
<evidence type="ECO:0000256" key="6">
    <source>
        <dbReference type="ARBA" id="ARBA00022723"/>
    </source>
</evidence>
<evidence type="ECO:0000256" key="8">
    <source>
        <dbReference type="ARBA" id="ARBA00023315"/>
    </source>
</evidence>
<reference evidence="11 12" key="1">
    <citation type="submission" date="2021-03" db="EMBL/GenBank/DDBJ databases">
        <title>Enterococcal diversity collection.</title>
        <authorList>
            <person name="Gilmore M.S."/>
            <person name="Schwartzman J."/>
            <person name="Van Tyne D."/>
            <person name="Martin M."/>
            <person name="Earl A.M."/>
            <person name="Manson A.L."/>
            <person name="Straub T."/>
            <person name="Salamzade R."/>
            <person name="Saavedra J."/>
            <person name="Lebreton F."/>
            <person name="Prichula J."/>
            <person name="Schaufler K."/>
            <person name="Gaca A."/>
            <person name="Sgardioli B."/>
            <person name="Wagenaar J."/>
            <person name="Strong T."/>
        </authorList>
    </citation>
    <scope>NUCLEOTIDE SEQUENCE [LARGE SCALE GENOMIC DNA]</scope>
    <source>
        <strain evidence="11 12">DIV0869a</strain>
    </source>
</reference>
<dbReference type="PIRSF" id="PIRSF010130">
    <property type="entry name" value="PduL"/>
    <property type="match status" value="1"/>
</dbReference>
<dbReference type="Pfam" id="PF06130">
    <property type="entry name" value="PTAC"/>
    <property type="match status" value="1"/>
</dbReference>
<gene>
    <name evidence="11" type="ORF">JZO69_03345</name>
</gene>
<evidence type="ECO:0000256" key="7">
    <source>
        <dbReference type="ARBA" id="ARBA00022833"/>
    </source>
</evidence>
<dbReference type="InterPro" id="IPR008300">
    <property type="entry name" value="PTAC"/>
</dbReference>
<keyword evidence="12" id="KW-1185">Reference proteome</keyword>
<comment type="catalytic activity">
    <reaction evidence="9 10">
        <text>propanoyl-CoA + phosphate = propanoyl phosphate + CoA</text>
        <dbReference type="Rhea" id="RHEA:28046"/>
        <dbReference type="ChEBI" id="CHEBI:43474"/>
        <dbReference type="ChEBI" id="CHEBI:57287"/>
        <dbReference type="ChEBI" id="CHEBI:57392"/>
        <dbReference type="ChEBI" id="CHEBI:58933"/>
        <dbReference type="EC" id="2.3.1.222"/>
    </reaction>
</comment>
<keyword evidence="7" id="KW-0862">Zinc</keyword>
<dbReference type="Proteomes" id="UP000664632">
    <property type="component" value="Unassembled WGS sequence"/>
</dbReference>
<comment type="function">
    <text evidence="10">Involved in 1,2-propanediol (1,2-PD) degradation by catalyzing the conversion of propanoyl-CoA to propanoyl-phosphate.</text>
</comment>
<evidence type="ECO:0000256" key="10">
    <source>
        <dbReference type="PIRNR" id="PIRNR010130"/>
    </source>
</evidence>
<evidence type="ECO:0000256" key="5">
    <source>
        <dbReference type="ARBA" id="ARBA00022679"/>
    </source>
</evidence>
<comment type="pathway">
    <text evidence="10">Polyol metabolism; 1,2-propanediol degradation.</text>
</comment>
<comment type="similarity">
    <text evidence="2 10">Belongs to the PduL family.</text>
</comment>
<comment type="cofactor">
    <cofactor evidence="1">
        <name>Zn(2+)</name>
        <dbReference type="ChEBI" id="CHEBI:29105"/>
    </cofactor>
</comment>
<evidence type="ECO:0000256" key="9">
    <source>
        <dbReference type="ARBA" id="ARBA00047589"/>
    </source>
</evidence>
<evidence type="ECO:0000313" key="12">
    <source>
        <dbReference type="Proteomes" id="UP000664632"/>
    </source>
</evidence>
<evidence type="ECO:0000256" key="2">
    <source>
        <dbReference type="ARBA" id="ARBA00007342"/>
    </source>
</evidence>
<dbReference type="EC" id="2.3.1.222" evidence="3 10"/>
<keyword evidence="5 10" id="KW-0808">Transferase</keyword>
<name>A0ABS3GVU1_9ENTE</name>
<keyword evidence="8 10" id="KW-0012">Acyltransferase</keyword>
<dbReference type="EMBL" id="JAFLWD010000008">
    <property type="protein sequence ID" value="MBO0439383.1"/>
    <property type="molecule type" value="Genomic_DNA"/>
</dbReference>